<feature type="transmembrane region" description="Helical" evidence="3">
    <location>
        <begin position="438"/>
        <end position="458"/>
    </location>
</feature>
<proteinExistence type="predicted"/>
<dbReference type="AlphaFoldDB" id="A0A1I3K3Y3"/>
<protein>
    <recommendedName>
        <fullName evidence="6">PEGA domain-containing protein</fullName>
    </recommendedName>
</protein>
<name>A0A1I3K3Y3_9SPIR</name>
<evidence type="ECO:0000256" key="2">
    <source>
        <dbReference type="SAM" id="MobiDB-lite"/>
    </source>
</evidence>
<dbReference type="EMBL" id="FORI01000004">
    <property type="protein sequence ID" value="SFI67114.1"/>
    <property type="molecule type" value="Genomic_DNA"/>
</dbReference>
<accession>A0A1I3K3Y3</accession>
<feature type="compositionally biased region" description="Basic and acidic residues" evidence="2">
    <location>
        <begin position="541"/>
        <end position="550"/>
    </location>
</feature>
<evidence type="ECO:0000313" key="4">
    <source>
        <dbReference type="EMBL" id="SFI67114.1"/>
    </source>
</evidence>
<keyword evidence="3" id="KW-0472">Membrane</keyword>
<evidence type="ECO:0000256" key="1">
    <source>
        <dbReference type="SAM" id="Coils"/>
    </source>
</evidence>
<keyword evidence="5" id="KW-1185">Reference proteome</keyword>
<dbReference type="OrthoDB" id="359195at2"/>
<reference evidence="5" key="1">
    <citation type="submission" date="2016-10" db="EMBL/GenBank/DDBJ databases">
        <authorList>
            <person name="Varghese N."/>
            <person name="Submissions S."/>
        </authorList>
    </citation>
    <scope>NUCLEOTIDE SEQUENCE [LARGE SCALE GENOMIC DNA]</scope>
    <source>
        <strain evidence="5">XBD1002</strain>
    </source>
</reference>
<keyword evidence="1" id="KW-0175">Coiled coil</keyword>
<gene>
    <name evidence="4" type="ORF">SAMN04487775_10456</name>
</gene>
<dbReference type="RefSeq" id="WP_074931171.1">
    <property type="nucleotide sequence ID" value="NZ_FORI01000004.1"/>
</dbReference>
<keyword evidence="3" id="KW-0812">Transmembrane</keyword>
<evidence type="ECO:0008006" key="6">
    <source>
        <dbReference type="Google" id="ProtNLM"/>
    </source>
</evidence>
<dbReference type="Proteomes" id="UP000182737">
    <property type="component" value="Unassembled WGS sequence"/>
</dbReference>
<feature type="region of interest" description="Disordered" evidence="2">
    <location>
        <begin position="524"/>
        <end position="550"/>
    </location>
</feature>
<organism evidence="4 5">
    <name type="scientific">Treponema bryantii</name>
    <dbReference type="NCBI Taxonomy" id="163"/>
    <lineage>
        <taxon>Bacteria</taxon>
        <taxon>Pseudomonadati</taxon>
        <taxon>Spirochaetota</taxon>
        <taxon>Spirochaetia</taxon>
        <taxon>Spirochaetales</taxon>
        <taxon>Treponemataceae</taxon>
        <taxon>Treponema</taxon>
    </lineage>
</organism>
<feature type="coiled-coil region" evidence="1">
    <location>
        <begin position="116"/>
        <end position="152"/>
    </location>
</feature>
<sequence length="550" mass="62238">MLLCSSCLCLPLFCESGKWVIAAQKFTADAGTQKDAVNDTTGELLPSDILEKIGTSVVRNVFPEEQFERTKYKLRTERQSLFLQLAAEYKKRDSLVLSNYSDFKLKSALSDSNKKIKDIQKKIDANLESLKKAEEENQKKMAEVEAGNFSENNQDSELLRFKNLFKNIFKKDESLIQKEQIAFYKDNFTELYRPSEDIKDLEVTDPVFSKKISDAGINTLLTGHFSKYGDYISVYVDMYSFPGGRKIGSVAEVGIVQDLEILTTSIAMQLVPLISNSFPVKLQLTITPEEAVAKTDIYIDDALQKVEGGNIIIDSGIHTIQFISEGYKNAGTTYSFEGNRSYKIEVNFEKPKSGFIQVGLRKPLEGDILMNGERALEIDGKKSQIAINGKEILGEFVSENGETAFFYIPKKLTFDGSYVTIKPKPMDRMSYIDKRRKIMYASYSAFMVSLIPTFYTYGNYLNYVDLYKNYQVDYETAKQWQNATNITRAISIGLGVFWGYELVRYLIAANSVLPQNARPGDLSQFELYVPPEPGDDSNDNTENKNGETEK</sequence>
<keyword evidence="3" id="KW-1133">Transmembrane helix</keyword>
<evidence type="ECO:0000313" key="5">
    <source>
        <dbReference type="Proteomes" id="UP000182737"/>
    </source>
</evidence>
<evidence type="ECO:0000256" key="3">
    <source>
        <dbReference type="SAM" id="Phobius"/>
    </source>
</evidence>